<evidence type="ECO:0000313" key="4">
    <source>
        <dbReference type="EMBL" id="STX08729.1"/>
    </source>
</evidence>
<dbReference type="AlphaFoldDB" id="A0A8B4Q600"/>
<feature type="compositionally biased region" description="Basic and acidic residues" evidence="2">
    <location>
        <begin position="1"/>
        <end position="19"/>
    </location>
</feature>
<organism evidence="4 6">
    <name type="scientific">Kurthia zopfii</name>
    <dbReference type="NCBI Taxonomy" id="1650"/>
    <lineage>
        <taxon>Bacteria</taxon>
        <taxon>Bacillati</taxon>
        <taxon>Bacillota</taxon>
        <taxon>Bacilli</taxon>
        <taxon>Bacillales</taxon>
        <taxon>Caryophanaceae</taxon>
        <taxon>Kurthia</taxon>
    </lineage>
</organism>
<evidence type="ECO:0000256" key="2">
    <source>
        <dbReference type="SAM" id="MobiDB-lite"/>
    </source>
</evidence>
<accession>A0A8B4Q600</accession>
<keyword evidence="3" id="KW-0472">Membrane</keyword>
<evidence type="ECO:0000313" key="7">
    <source>
        <dbReference type="Proteomes" id="UP000294641"/>
    </source>
</evidence>
<feature type="transmembrane region" description="Helical" evidence="3">
    <location>
        <begin position="307"/>
        <end position="324"/>
    </location>
</feature>
<dbReference type="EMBL" id="UGNP01000001">
    <property type="protein sequence ID" value="STX08729.1"/>
    <property type="molecule type" value="Genomic_DNA"/>
</dbReference>
<proteinExistence type="predicted"/>
<reference evidence="5 7" key="2">
    <citation type="submission" date="2019-03" db="EMBL/GenBank/DDBJ databases">
        <title>Genomic Encyclopedia of Type Strains, Phase IV (KMG-IV): sequencing the most valuable type-strain genomes for metagenomic binning, comparative biology and taxonomic classification.</title>
        <authorList>
            <person name="Goeker M."/>
        </authorList>
    </citation>
    <scope>NUCLEOTIDE SEQUENCE [LARGE SCALE GENOMIC DNA]</scope>
    <source>
        <strain evidence="5 7">DSM 20580</strain>
    </source>
</reference>
<feature type="region of interest" description="Disordered" evidence="2">
    <location>
        <begin position="1"/>
        <end position="20"/>
    </location>
</feature>
<evidence type="ECO:0000313" key="6">
    <source>
        <dbReference type="Proteomes" id="UP000254330"/>
    </source>
</evidence>
<feature type="transmembrane region" description="Helical" evidence="3">
    <location>
        <begin position="197"/>
        <end position="212"/>
    </location>
</feature>
<evidence type="ECO:0000256" key="1">
    <source>
        <dbReference type="SAM" id="Coils"/>
    </source>
</evidence>
<feature type="transmembrane region" description="Helical" evidence="3">
    <location>
        <begin position="140"/>
        <end position="160"/>
    </location>
</feature>
<evidence type="ECO:0000256" key="3">
    <source>
        <dbReference type="SAM" id="Phobius"/>
    </source>
</evidence>
<reference evidence="4 6" key="1">
    <citation type="submission" date="2018-06" db="EMBL/GenBank/DDBJ databases">
        <authorList>
            <consortium name="Pathogen Informatics"/>
            <person name="Doyle S."/>
        </authorList>
    </citation>
    <scope>NUCLEOTIDE SEQUENCE [LARGE SCALE GENOMIC DNA]</scope>
    <source>
        <strain evidence="4 6">NCTC10597</strain>
    </source>
</reference>
<feature type="coiled-coil region" evidence="1">
    <location>
        <begin position="480"/>
        <end position="521"/>
    </location>
</feature>
<dbReference type="Proteomes" id="UP000254330">
    <property type="component" value="Unassembled WGS sequence"/>
</dbReference>
<keyword evidence="1" id="KW-0175">Coiled coil</keyword>
<dbReference type="EMBL" id="SNZG01000015">
    <property type="protein sequence ID" value="TDR38664.1"/>
    <property type="molecule type" value="Genomic_DNA"/>
</dbReference>
<evidence type="ECO:0000313" key="5">
    <source>
        <dbReference type="EMBL" id="TDR38664.1"/>
    </source>
</evidence>
<keyword evidence="7" id="KW-1185">Reference proteome</keyword>
<feature type="transmembrane region" description="Helical" evidence="3">
    <location>
        <begin position="95"/>
        <end position="113"/>
    </location>
</feature>
<dbReference type="Proteomes" id="UP000294641">
    <property type="component" value="Unassembled WGS sequence"/>
</dbReference>
<keyword evidence="3" id="KW-0812">Transmembrane</keyword>
<feature type="transmembrane region" description="Helical" evidence="3">
    <location>
        <begin position="445"/>
        <end position="467"/>
    </location>
</feature>
<comment type="caution">
    <text evidence="4">The sequence shown here is derived from an EMBL/GenBank/DDBJ whole genome shotgun (WGS) entry which is preliminary data.</text>
</comment>
<feature type="transmembrane region" description="Helical" evidence="3">
    <location>
        <begin position="282"/>
        <end position="301"/>
    </location>
</feature>
<gene>
    <name evidence="5" type="ORF">DFR61_11539</name>
    <name evidence="4" type="ORF">NCTC10597_00395</name>
</gene>
<dbReference type="RefSeq" id="WP_109349518.1">
    <property type="nucleotide sequence ID" value="NZ_BJUE01000040.1"/>
</dbReference>
<keyword evidence="3" id="KW-1133">Transmembrane helix</keyword>
<feature type="transmembrane region" description="Helical" evidence="3">
    <location>
        <begin position="172"/>
        <end position="191"/>
    </location>
</feature>
<feature type="transmembrane region" description="Helical" evidence="3">
    <location>
        <begin position="372"/>
        <end position="393"/>
    </location>
</feature>
<name>A0A8B4Q600_9BACL</name>
<sequence>MPDKNDQLNNRRNDKEKNEFLSTEVQEVEKKFSDVVRYIEKLGKDAAKIQEQLSKLKPNYQDEASNINFSFTRKHLNHYLVLINRDKKGLGINSIKNLFICLFFLLVIASIFFEKKKVSNFNFEIAKGSLTYEKIMFSDLIVIGIISIIIVHLMAVFSHSHARIENGIKPRIGLILILISIPIIVVMPIIIQTPNSIIILTLISILIINFCIDKNMKFLKNVFQFALSPDLFYASLNKESIKKSIFENEYFGGNSFYKDEKGYTPNHWNAIKIELKSYIQNCNWLNVIISVILAIIGFIIIKLNYIPYFYIQLFLCIIIFRIISRGIEVIISFYKDIVTTETKLFHSESDNGKNYEYIYGFKSSILNQKARLSLAIHTLFEFVILFAIAYYVFFNFLALTDCSFISVNQSSCEKNEITPPSFYEMLLFSGSLGVFNISYGNYQNILLGFLHVSQILISAVLILISIAQYAGGNSKLSSEEEALYRNAAIAERENESIDEEIQSIIEDKEKLDERIKKLNDGEKEKLGEKIEDLDKQICSINDEKKKLDDSYLRKSLDLSNS</sequence>
<protein>
    <submittedName>
        <fullName evidence="4">Uncharacterized protein</fullName>
    </submittedName>
</protein>